<dbReference type="InterPro" id="IPR036866">
    <property type="entry name" value="RibonucZ/Hydroxyglut_hydro"/>
</dbReference>
<feature type="transmembrane region" description="Helical" evidence="6">
    <location>
        <begin position="229"/>
        <end position="248"/>
    </location>
</feature>
<proteinExistence type="predicted"/>
<feature type="transmembrane region" description="Helical" evidence="6">
    <location>
        <begin position="12"/>
        <end position="42"/>
    </location>
</feature>
<feature type="domain" description="Metallo-beta-lactamase" evidence="7">
    <location>
        <begin position="505"/>
        <end position="716"/>
    </location>
</feature>
<evidence type="ECO:0000256" key="3">
    <source>
        <dbReference type="ARBA" id="ARBA00022692"/>
    </source>
</evidence>
<dbReference type="eggNOG" id="COG0658">
    <property type="taxonomic scope" value="Bacteria"/>
</dbReference>
<feature type="transmembrane region" description="Helical" evidence="6">
    <location>
        <begin position="351"/>
        <end position="374"/>
    </location>
</feature>
<name>A0A0A3J196_9BACL</name>
<keyword evidence="2" id="KW-1003">Cell membrane</keyword>
<gene>
    <name evidence="8" type="ORF">CD30_10165</name>
</gene>
<dbReference type="InterPro" id="IPR035681">
    <property type="entry name" value="ComA-like_MBL"/>
</dbReference>
<dbReference type="RefSeq" id="WP_235802040.1">
    <property type="nucleotide sequence ID" value="NZ_AVCZ01000015.1"/>
</dbReference>
<dbReference type="InterPro" id="IPR001279">
    <property type="entry name" value="Metallo-B-lactamas"/>
</dbReference>
<dbReference type="GO" id="GO:0030420">
    <property type="term" value="P:establishment of competence for transformation"/>
    <property type="evidence" value="ECO:0007669"/>
    <property type="project" value="InterPro"/>
</dbReference>
<evidence type="ECO:0000259" key="7">
    <source>
        <dbReference type="SMART" id="SM00849"/>
    </source>
</evidence>
<keyword evidence="9" id="KW-1185">Reference proteome</keyword>
<feature type="transmembrane region" description="Helical" evidence="6">
    <location>
        <begin position="260"/>
        <end position="279"/>
    </location>
</feature>
<accession>A0A0A3J196</accession>
<feature type="transmembrane region" description="Helical" evidence="6">
    <location>
        <begin position="447"/>
        <end position="466"/>
    </location>
</feature>
<dbReference type="InterPro" id="IPR004477">
    <property type="entry name" value="ComEC_N"/>
</dbReference>
<dbReference type="CDD" id="cd07731">
    <property type="entry name" value="ComA-like_MBL-fold"/>
    <property type="match status" value="1"/>
</dbReference>
<evidence type="ECO:0000313" key="9">
    <source>
        <dbReference type="Proteomes" id="UP000030595"/>
    </source>
</evidence>
<dbReference type="NCBIfam" id="TIGR00361">
    <property type="entry name" value="ComEC_Rec2"/>
    <property type="match status" value="1"/>
</dbReference>
<dbReference type="eggNOG" id="COG2333">
    <property type="taxonomic scope" value="Bacteria"/>
</dbReference>
<comment type="subcellular location">
    <subcellularLocation>
        <location evidence="1">Cell membrane</location>
        <topology evidence="1">Multi-pass membrane protein</topology>
    </subcellularLocation>
</comment>
<keyword evidence="5 6" id="KW-0472">Membrane</keyword>
<dbReference type="NCBIfam" id="TIGR00360">
    <property type="entry name" value="ComEC_N-term"/>
    <property type="match status" value="1"/>
</dbReference>
<feature type="transmembrane region" description="Helical" evidence="6">
    <location>
        <begin position="472"/>
        <end position="492"/>
    </location>
</feature>
<comment type="caution">
    <text evidence="8">The sequence shown here is derived from an EMBL/GenBank/DDBJ whole genome shotgun (WGS) entry which is preliminary data.</text>
</comment>
<dbReference type="InterPro" id="IPR004797">
    <property type="entry name" value="Competence_ComEC/Rec2"/>
</dbReference>
<dbReference type="GO" id="GO:0005886">
    <property type="term" value="C:plasma membrane"/>
    <property type="evidence" value="ECO:0007669"/>
    <property type="project" value="UniProtKB-SubCell"/>
</dbReference>
<dbReference type="InterPro" id="IPR052159">
    <property type="entry name" value="Competence_DNA_uptake"/>
</dbReference>
<dbReference type="Pfam" id="PF03772">
    <property type="entry name" value="Competence"/>
    <property type="match status" value="1"/>
</dbReference>
<dbReference type="Proteomes" id="UP000030595">
    <property type="component" value="Unassembled WGS sequence"/>
</dbReference>
<evidence type="ECO:0000256" key="1">
    <source>
        <dbReference type="ARBA" id="ARBA00004651"/>
    </source>
</evidence>
<evidence type="ECO:0000256" key="4">
    <source>
        <dbReference type="ARBA" id="ARBA00022989"/>
    </source>
</evidence>
<dbReference type="PANTHER" id="PTHR30619">
    <property type="entry name" value="DNA INTERNALIZATION/COMPETENCE PROTEIN COMEC/REC2"/>
    <property type="match status" value="1"/>
</dbReference>
<feature type="transmembrane region" description="Helical" evidence="6">
    <location>
        <begin position="299"/>
        <end position="317"/>
    </location>
</feature>
<reference evidence="8 9" key="1">
    <citation type="submission" date="2014-02" db="EMBL/GenBank/DDBJ databases">
        <title>Draft genome sequence of Lysinibacillus massiliensis CCUG 49529.</title>
        <authorList>
            <person name="Zhang F."/>
            <person name="Wang G."/>
            <person name="Zhang L."/>
        </authorList>
    </citation>
    <scope>NUCLEOTIDE SEQUENCE [LARGE SCALE GENOMIC DNA]</scope>
    <source>
        <strain evidence="8 9">CCUG 49529</strain>
    </source>
</reference>
<organism evidence="8 9">
    <name type="scientific">Ureibacillus massiliensis 4400831 = CIP 108448 = CCUG 49529</name>
    <dbReference type="NCBI Taxonomy" id="1211035"/>
    <lineage>
        <taxon>Bacteria</taxon>
        <taxon>Bacillati</taxon>
        <taxon>Bacillota</taxon>
        <taxon>Bacilli</taxon>
        <taxon>Bacillales</taxon>
        <taxon>Caryophanaceae</taxon>
        <taxon>Ureibacillus</taxon>
    </lineage>
</organism>
<evidence type="ECO:0000256" key="2">
    <source>
        <dbReference type="ARBA" id="ARBA00022475"/>
    </source>
</evidence>
<dbReference type="AlphaFoldDB" id="A0A0A3J196"/>
<evidence type="ECO:0000256" key="5">
    <source>
        <dbReference type="ARBA" id="ARBA00023136"/>
    </source>
</evidence>
<sequence length="766" mass="87753">MVNLLKHKWIYYALSVLVAAIAAHESIGLLFLLFLTVILCLYKRFSVTYCLSILFIGLSMYFIFVFQLNDLKQPLEWPSTLTWTDKYKINGSSLRGIMKDPKGRDVYVAYQFKNEDEKNWYEDNPLVGMQFEVKGELQEPELPAHQYAFNMKSYLKSIGAIGVLEIDEMRFTEIKSTLLQKISLHRFYLKQHIESTFPESLVAEAQSLIIGLQENVDTDTQRAYQKLGITHLFAISGLHIAIVTFILFEGLLRLGVKRDLAIVFLIVLLPVYAILAGGAPSVWRAVSVVELILLTRFKWRLPIDDALAISFIAFVMLEPWSIYQIGFQLSYLASFSLIYSSHLLSRSKSWLIQSFLITFVCQLFVYPLLLFHFYEISLSSFFVNIVFVPLFSFVILPINIILLVVSFIPGSFSELLFMIYSPLRENLSALIMWLQSLPNQMWITGRLSLFFIVLAYLSVFISFYLMDKKERLWKLIFILLIPVLLIETVDLFSKELKISFINVGQGDCILIELPYKEEVYLIDTGGVLRFKQEEWKKSDSPYEIGRQIVVPYLKGKGISHIDKLILTHADSDHVEGAEELVKELTVSEIHISPSSYKEDALKELLAEAKKRRIPIKEQMAGTKWHVGDINFQYLWPKDLDYEGNDDSLVLYVTNGSFQGLFVGDLELEGEAGVLQKYPQIRNIQLLKVGHHGSKTSSSQSFLNRLKPSLSIISAGRDNRYGHPHIEVMERFRSLGLKTLNTAVEGTIEVTVSKGRLQISTSNNYFK</sequence>
<dbReference type="Pfam" id="PF00753">
    <property type="entry name" value="Lactamase_B"/>
    <property type="match status" value="1"/>
</dbReference>
<evidence type="ECO:0000256" key="6">
    <source>
        <dbReference type="SAM" id="Phobius"/>
    </source>
</evidence>
<protein>
    <submittedName>
        <fullName evidence="8">Competence protein ComE</fullName>
    </submittedName>
</protein>
<dbReference type="EMBL" id="JPVQ01000015">
    <property type="protein sequence ID" value="KGR90716.1"/>
    <property type="molecule type" value="Genomic_DNA"/>
</dbReference>
<evidence type="ECO:0000313" key="8">
    <source>
        <dbReference type="EMBL" id="KGR90716.1"/>
    </source>
</evidence>
<feature type="transmembrane region" description="Helical" evidence="6">
    <location>
        <begin position="49"/>
        <end position="68"/>
    </location>
</feature>
<keyword evidence="3 6" id="KW-0812">Transmembrane</keyword>
<feature type="transmembrane region" description="Helical" evidence="6">
    <location>
        <begin position="381"/>
        <end position="409"/>
    </location>
</feature>
<keyword evidence="4 6" id="KW-1133">Transmembrane helix</keyword>
<dbReference type="SMART" id="SM00849">
    <property type="entry name" value="Lactamase_B"/>
    <property type="match status" value="1"/>
</dbReference>
<dbReference type="PANTHER" id="PTHR30619:SF1">
    <property type="entry name" value="RECOMBINATION PROTEIN 2"/>
    <property type="match status" value="1"/>
</dbReference>
<dbReference type="Gene3D" id="3.60.15.10">
    <property type="entry name" value="Ribonuclease Z/Hydroxyacylglutathione hydrolase-like"/>
    <property type="match status" value="1"/>
</dbReference>
<dbReference type="SUPFAM" id="SSF56281">
    <property type="entry name" value="Metallo-hydrolase/oxidoreductase"/>
    <property type="match status" value="1"/>
</dbReference>